<evidence type="ECO:0000259" key="1">
    <source>
        <dbReference type="Pfam" id="PF02557"/>
    </source>
</evidence>
<dbReference type="Gene3D" id="3.30.1380.10">
    <property type="match status" value="1"/>
</dbReference>
<sequence>MRDAYKAWRAEIEAGREGTKELQEFQRVFDDLRNLGIAATEDLAKAIETKLRPAVRGAGEDVLKVRQIFGDLNLPELGTLAPITAAGGKFFPSQTEMERAGEESAKAYSSGLRRYLAADKPLSHVADMAPDFQERLRAFLEAAASQAGQITITSGRRTIERQMQLWNDAVRKYGSEAAAAKWVARPSMNAPHVRGEAADLSFESEAVKRWAHANAEAYGLVFRLKNEDWHIELAREEATRRRAEAEKTQFDTLYAANQKRLEQQQRENAVRADATLSVDQQTLAIERQRIASELLDAAQQQGLTVNDALRAKIDQQAEAMARAGLAATGLADRQRDAAQAAEEHKRQAEQMGQAYARIAQTAVSGLVNDLRNGVDAGEAFRNVLDRIIDGMVNMAIEAMFAKNALGGVFGGLFGGGGGLFPDVPGGLYHGGGDVRSTAPKRRVSPAVFANAPRLHGGLMPDEFPAILQKGEVVIPRAMGRASSARSVNSGNVYLGDVRVDVQTGMVTANNDDARTLGQRIDAAVQSVLVKESRPGGLLRRVPS</sequence>
<reference evidence="2 3" key="1">
    <citation type="submission" date="2015-10" db="EMBL/GenBank/DDBJ databases">
        <title>Genomic differences between typical nodule nitrogen-fixing rhizobial strains and those coming from bean seeds.</title>
        <authorList>
            <person name="Peralta H."/>
            <person name="Aguilar-Vera A."/>
            <person name="Diaz R."/>
            <person name="Mora Y."/>
            <person name="Martinez-Batallar G."/>
            <person name="Salazar E."/>
            <person name="Vargas-Lagunas C."/>
            <person name="Encarnacion S."/>
            <person name="Girard L."/>
            <person name="Mora J."/>
        </authorList>
    </citation>
    <scope>NUCLEOTIDE SEQUENCE [LARGE SCALE GENOMIC DNA]</scope>
    <source>
        <strain evidence="2 3">CFNEI 73</strain>
    </source>
</reference>
<dbReference type="InterPro" id="IPR009045">
    <property type="entry name" value="Zn_M74/Hedgehog-like"/>
</dbReference>
<dbReference type="InterPro" id="IPR003709">
    <property type="entry name" value="VanY-like_core_dom"/>
</dbReference>
<feature type="domain" description="D-alanyl-D-alanine carboxypeptidase-like core" evidence="1">
    <location>
        <begin position="128"/>
        <end position="230"/>
    </location>
</feature>
<dbReference type="KEGG" id="same:SAMCFNEI73_Ch1762"/>
<name>A0A1L3LLV5_9HYPH</name>
<dbReference type="AlphaFoldDB" id="A0A1L3LLV5"/>
<dbReference type="STRING" id="194963.SAMCFNEI73_Ch1762"/>
<organism evidence="2 3">
    <name type="scientific">Sinorhizobium americanum</name>
    <dbReference type="NCBI Taxonomy" id="194963"/>
    <lineage>
        <taxon>Bacteria</taxon>
        <taxon>Pseudomonadati</taxon>
        <taxon>Pseudomonadota</taxon>
        <taxon>Alphaproteobacteria</taxon>
        <taxon>Hyphomicrobiales</taxon>
        <taxon>Rhizobiaceae</taxon>
        <taxon>Sinorhizobium/Ensifer group</taxon>
        <taxon>Sinorhizobium</taxon>
    </lineage>
</organism>
<gene>
    <name evidence="2" type="ORF">SAMCFNEI73_Ch1762</name>
</gene>
<accession>A0A1L3LLV5</accession>
<dbReference type="GO" id="GO:0006508">
    <property type="term" value="P:proteolysis"/>
    <property type="evidence" value="ECO:0007669"/>
    <property type="project" value="InterPro"/>
</dbReference>
<dbReference type="Pfam" id="PF02557">
    <property type="entry name" value="VanY"/>
    <property type="match status" value="1"/>
</dbReference>
<dbReference type="CDD" id="cd14814">
    <property type="entry name" value="Peptidase_M15"/>
    <property type="match status" value="1"/>
</dbReference>
<dbReference type="Proteomes" id="UP000182306">
    <property type="component" value="Chromosome"/>
</dbReference>
<keyword evidence="3" id="KW-1185">Reference proteome</keyword>
<dbReference type="EMBL" id="CP013107">
    <property type="protein sequence ID" value="APG91054.1"/>
    <property type="molecule type" value="Genomic_DNA"/>
</dbReference>
<dbReference type="RefSeq" id="WP_064253619.1">
    <property type="nucleotide sequence ID" value="NZ_CP013107.1"/>
</dbReference>
<protein>
    <recommendedName>
        <fullName evidence="1">D-alanyl-D-alanine carboxypeptidase-like core domain-containing protein</fullName>
    </recommendedName>
</protein>
<evidence type="ECO:0000313" key="3">
    <source>
        <dbReference type="Proteomes" id="UP000182306"/>
    </source>
</evidence>
<evidence type="ECO:0000313" key="2">
    <source>
        <dbReference type="EMBL" id="APG91054.1"/>
    </source>
</evidence>
<proteinExistence type="predicted"/>
<dbReference type="SUPFAM" id="SSF55166">
    <property type="entry name" value="Hedgehog/DD-peptidase"/>
    <property type="match status" value="1"/>
</dbReference>
<dbReference type="GO" id="GO:0008233">
    <property type="term" value="F:peptidase activity"/>
    <property type="evidence" value="ECO:0007669"/>
    <property type="project" value="InterPro"/>
</dbReference>